<dbReference type="NCBIfam" id="TIGR00237">
    <property type="entry name" value="xseA"/>
    <property type="match status" value="1"/>
</dbReference>
<dbReference type="HAMAP" id="MF_00378">
    <property type="entry name" value="Exonuc_7_L"/>
    <property type="match status" value="1"/>
</dbReference>
<dbReference type="InterPro" id="IPR020579">
    <property type="entry name" value="Exonuc_VII_lsu_C"/>
</dbReference>
<comment type="subunit">
    <text evidence="5">Heterooligomer composed of large and small subunits.</text>
</comment>
<dbReference type="GO" id="GO:0008855">
    <property type="term" value="F:exodeoxyribonuclease VII activity"/>
    <property type="evidence" value="ECO:0007669"/>
    <property type="project" value="UniProtKB-EC"/>
</dbReference>
<protein>
    <recommendedName>
        <fullName evidence="5">Exodeoxyribonuclease 7 large subunit</fullName>
        <ecNumber evidence="5">3.1.11.6</ecNumber>
    </recommendedName>
    <alternativeName>
        <fullName evidence="5">Exodeoxyribonuclease VII large subunit</fullName>
        <shortName evidence="5">Exonuclease VII large subunit</shortName>
    </alternativeName>
</protein>
<comment type="subcellular location">
    <subcellularLocation>
        <location evidence="5 6">Cytoplasm</location>
    </subcellularLocation>
</comment>
<dbReference type="Proteomes" id="UP000680706">
    <property type="component" value="Chromosome"/>
</dbReference>
<evidence type="ECO:0000259" key="8">
    <source>
        <dbReference type="Pfam" id="PF02601"/>
    </source>
</evidence>
<evidence type="ECO:0000256" key="6">
    <source>
        <dbReference type="RuleBase" id="RU004355"/>
    </source>
</evidence>
<dbReference type="RefSeq" id="WP_075700251.1">
    <property type="nucleotide sequence ID" value="NZ_CP074126.1"/>
</dbReference>
<gene>
    <name evidence="5" type="primary">xseA</name>
    <name evidence="10" type="ORF">KGB56_04980</name>
</gene>
<evidence type="ECO:0000256" key="1">
    <source>
        <dbReference type="ARBA" id="ARBA00022490"/>
    </source>
</evidence>
<evidence type="ECO:0000259" key="9">
    <source>
        <dbReference type="Pfam" id="PF13742"/>
    </source>
</evidence>
<organism evidence="10 11">
    <name type="scientific">Pseudovibrio brasiliensis</name>
    <dbReference type="NCBI Taxonomy" id="1898042"/>
    <lineage>
        <taxon>Bacteria</taxon>
        <taxon>Pseudomonadati</taxon>
        <taxon>Pseudomonadota</taxon>
        <taxon>Alphaproteobacteria</taxon>
        <taxon>Hyphomicrobiales</taxon>
        <taxon>Stappiaceae</taxon>
        <taxon>Pseudovibrio</taxon>
    </lineage>
</organism>
<dbReference type="EMBL" id="CP074126">
    <property type="protein sequence ID" value="QUS56781.1"/>
    <property type="molecule type" value="Genomic_DNA"/>
</dbReference>
<dbReference type="PANTHER" id="PTHR30008:SF0">
    <property type="entry name" value="EXODEOXYRIBONUCLEASE 7 LARGE SUBUNIT"/>
    <property type="match status" value="1"/>
</dbReference>
<evidence type="ECO:0000313" key="10">
    <source>
        <dbReference type="EMBL" id="QUS56781.1"/>
    </source>
</evidence>
<evidence type="ECO:0000256" key="2">
    <source>
        <dbReference type="ARBA" id="ARBA00022722"/>
    </source>
</evidence>
<accession>A0ABX8ASY8</accession>
<dbReference type="CDD" id="cd04489">
    <property type="entry name" value="ExoVII_LU_OBF"/>
    <property type="match status" value="1"/>
</dbReference>
<evidence type="ECO:0000256" key="4">
    <source>
        <dbReference type="ARBA" id="ARBA00022839"/>
    </source>
</evidence>
<comment type="function">
    <text evidence="5">Bidirectionally degrades single-stranded DNA into large acid-insoluble oligonucleotides, which are then degraded further into small acid-soluble oligonucleotides.</text>
</comment>
<feature type="compositionally biased region" description="Basic residues" evidence="7">
    <location>
        <begin position="488"/>
        <end position="498"/>
    </location>
</feature>
<evidence type="ECO:0000256" key="5">
    <source>
        <dbReference type="HAMAP-Rule" id="MF_00378"/>
    </source>
</evidence>
<name>A0ABX8ASY8_9HYPH</name>
<comment type="similarity">
    <text evidence="5 6">Belongs to the XseA family.</text>
</comment>
<feature type="domain" description="Exonuclease VII large subunit C-terminal" evidence="8">
    <location>
        <begin position="126"/>
        <end position="442"/>
    </location>
</feature>
<evidence type="ECO:0000256" key="3">
    <source>
        <dbReference type="ARBA" id="ARBA00022801"/>
    </source>
</evidence>
<sequence length="510" mass="54859">MSERSNIAEYTVSEISGDIKRELEDKFGYIRVRGELGRVSKPASGHIYLDVKDDKAVLSGIIWRGNASRLKVQPEQGLEVIATGKITTFPGQSKYQMVIDSLEPAGAGALMALLEERKRKLAAEGLFAEERKVALPRMPRVIGVVTSPTGAVIRDILHRISDRFPLHVLVWPVRVQGETCGTEVAAGIRGFNALEAGGAIPRPDVLIVARGGGSIEDLWGFNDEAVVRAAADSQIPLISAVGHETDWTLIDLAADVRAPTPTGAAEFAVPVKAEMTAQVDDLSRRLSTGLLRLVQSRRTELRAASAALPAPRDLLALPRQRFDMVAGRLEHGLKMNTQIHRNSLTAVSSGLRPITLERQVSQGRERLQVLKARAATAFSNQVQRQRLRLSNSAGLLSSLSYERVIERGYAVVRDENGIPLASAQAVQAGQALKLEMKGGTVGAVADGGGVTPTPPRVAVPTPTETAEPSAPTSPPKSLEEHMAQTKAKQAKKPTRKKKSVVDPDAQGSLF</sequence>
<dbReference type="Pfam" id="PF13742">
    <property type="entry name" value="tRNA_anti_2"/>
    <property type="match status" value="1"/>
</dbReference>
<comment type="catalytic activity">
    <reaction evidence="5 6">
        <text>Exonucleolytic cleavage in either 5'- to 3'- or 3'- to 5'-direction to yield nucleoside 5'-phosphates.</text>
        <dbReference type="EC" id="3.1.11.6"/>
    </reaction>
</comment>
<dbReference type="InterPro" id="IPR003753">
    <property type="entry name" value="Exonuc_VII_L"/>
</dbReference>
<keyword evidence="2 5" id="KW-0540">Nuclease</keyword>
<keyword evidence="4 5" id="KW-0269">Exonuclease</keyword>
<dbReference type="InterPro" id="IPR025824">
    <property type="entry name" value="OB-fold_nuc-bd_dom"/>
</dbReference>
<keyword evidence="1 5" id="KW-0963">Cytoplasm</keyword>
<proteinExistence type="inferred from homology"/>
<feature type="region of interest" description="Disordered" evidence="7">
    <location>
        <begin position="445"/>
        <end position="510"/>
    </location>
</feature>
<feature type="compositionally biased region" description="Low complexity" evidence="7">
    <location>
        <begin position="458"/>
        <end position="470"/>
    </location>
</feature>
<keyword evidence="3 5" id="KW-0378">Hydrolase</keyword>
<evidence type="ECO:0000256" key="7">
    <source>
        <dbReference type="SAM" id="MobiDB-lite"/>
    </source>
</evidence>
<keyword evidence="11" id="KW-1185">Reference proteome</keyword>
<feature type="domain" description="OB-fold nucleic acid binding" evidence="9">
    <location>
        <begin position="10"/>
        <end position="102"/>
    </location>
</feature>
<dbReference type="PANTHER" id="PTHR30008">
    <property type="entry name" value="EXODEOXYRIBONUCLEASE 7 LARGE SUBUNIT"/>
    <property type="match status" value="1"/>
</dbReference>
<reference evidence="10 11" key="1">
    <citation type="journal article" date="2021" name="Angew. Chem. Int. Ed. Engl.">
        <title>A novel family of nonribosomal peptides modulate collective behavior in Pseudovibrio bacteria isolated from marine sponges.</title>
        <authorList>
            <person name="Ioca L.P."/>
            <person name="Dai Y."/>
            <person name="Kunakom S."/>
            <person name="Diaz-Espinosa J."/>
            <person name="Krunic A."/>
            <person name="Crnkovic C.M."/>
            <person name="Orjala J."/>
            <person name="Sanchez L.M."/>
            <person name="Ferreira A.G."/>
            <person name="Berlinck R.G.S."/>
            <person name="Eustaquio A.S."/>
        </authorList>
    </citation>
    <scope>NUCLEOTIDE SEQUENCE [LARGE SCALE GENOMIC DNA]</scope>
    <source>
        <strain evidence="10 11">Ab134</strain>
    </source>
</reference>
<dbReference type="Pfam" id="PF02601">
    <property type="entry name" value="Exonuc_VII_L"/>
    <property type="match status" value="1"/>
</dbReference>
<evidence type="ECO:0000313" key="11">
    <source>
        <dbReference type="Proteomes" id="UP000680706"/>
    </source>
</evidence>
<dbReference type="EC" id="3.1.11.6" evidence="5"/>